<dbReference type="AlphaFoldDB" id="A0A974S6M6"/>
<dbReference type="PANTHER" id="PTHR37469:SF2">
    <property type="entry name" value="CELLOBIONIC ACID PHOSPHORYLASE"/>
    <property type="match status" value="1"/>
</dbReference>
<dbReference type="Pfam" id="PF21958">
    <property type="entry name" value="SOGP_N"/>
    <property type="match status" value="1"/>
</dbReference>
<accession>A0A974S6M6</accession>
<protein>
    <recommendedName>
        <fullName evidence="1">SOGP N-terminal domain-containing protein</fullName>
    </recommendedName>
</protein>
<gene>
    <name evidence="2" type="ORF">JG559_10665</name>
</gene>
<reference evidence="2" key="1">
    <citation type="submission" date="2021-01" db="EMBL/GenBank/DDBJ databases">
        <title>Enterococcus.</title>
        <authorList>
            <person name="Du X."/>
            <person name="Wang N."/>
        </authorList>
    </citation>
    <scope>NUCLEOTIDE SEQUENCE [LARGE SCALE GENOMIC DNA]</scope>
    <source>
        <strain evidence="2">T90-2</strain>
    </source>
</reference>
<dbReference type="InterPro" id="IPR053831">
    <property type="entry name" value="SOGP_N"/>
</dbReference>
<feature type="domain" description="SOGP N-terminal" evidence="1">
    <location>
        <begin position="2"/>
        <end position="98"/>
    </location>
</feature>
<organism evidence="2">
    <name type="scientific">Enterococcus faecalis</name>
    <name type="common">Streptococcus faecalis</name>
    <dbReference type="NCBI Taxonomy" id="1351"/>
    <lineage>
        <taxon>Bacteria</taxon>
        <taxon>Bacillati</taxon>
        <taxon>Bacillota</taxon>
        <taxon>Bacilli</taxon>
        <taxon>Lactobacillales</taxon>
        <taxon>Enterococcaceae</taxon>
        <taxon>Enterococcus</taxon>
    </lineage>
</organism>
<sequence>MTWRGEFEAVRYQVDFRLGPSNQWFWRVNVTGTGLVDIVYGQDIGLATKGAVQSNEAYVSQYLDHHIWQEGEELVVLSRQNQPQNEKFPALIQGSFQKN</sequence>
<dbReference type="InterPro" id="IPR052047">
    <property type="entry name" value="GH94_Enzymes"/>
</dbReference>
<proteinExistence type="predicted"/>
<name>A0A974S6M6_ENTFL</name>
<evidence type="ECO:0000259" key="1">
    <source>
        <dbReference type="Pfam" id="PF21958"/>
    </source>
</evidence>
<dbReference type="PANTHER" id="PTHR37469">
    <property type="entry name" value="CELLOBIONIC ACID PHOSPHORYLASE-RELATED"/>
    <property type="match status" value="1"/>
</dbReference>
<dbReference type="EMBL" id="CP068242">
    <property type="protein sequence ID" value="QQV79541.1"/>
    <property type="molecule type" value="Genomic_DNA"/>
</dbReference>
<evidence type="ECO:0000313" key="2">
    <source>
        <dbReference type="EMBL" id="QQV79541.1"/>
    </source>
</evidence>